<keyword evidence="5 7" id="KW-1133">Transmembrane helix</keyword>
<feature type="domain" description="ABC transmembrane type-1" evidence="8">
    <location>
        <begin position="100"/>
        <end position="305"/>
    </location>
</feature>
<sequence>MAGRMVFFLVARRFAATVLTLLVVSMALFAGASVVPGDAAAGWLGGSATEEEVAALRHEWGLDRPLAVRYAEWITGVLRGDLGTGLISGRPVTEMVAEPLWSTTLLVLIAGTGTIVLAFVLGLATGLRPGSRLDRMLSAASLVIVAVPSFVIASLLVLLFSGTLGLLPAVSHPPLGGTPLDRPEILVLPVASIVLFGGAWAGRIVRATVADANSAPNARAARLAGLPEHQVVWRHVLPMTVPANAQVFGWLISSLFGGTAVVEVIFDYPGLSQVLLAAVHNHDTAVLEGVGLLLAAIILASFVVADLAGLLANPKARTGTS</sequence>
<feature type="transmembrane region" description="Helical" evidence="7">
    <location>
        <begin position="286"/>
        <end position="312"/>
    </location>
</feature>
<dbReference type="InterPro" id="IPR045621">
    <property type="entry name" value="BPD_transp_1_N"/>
</dbReference>
<protein>
    <submittedName>
        <fullName evidence="9">ABC transporter permease</fullName>
    </submittedName>
</protein>
<dbReference type="SUPFAM" id="SSF161098">
    <property type="entry name" value="MetI-like"/>
    <property type="match status" value="1"/>
</dbReference>
<dbReference type="CDD" id="cd06261">
    <property type="entry name" value="TM_PBP2"/>
    <property type="match status" value="1"/>
</dbReference>
<evidence type="ECO:0000313" key="9">
    <source>
        <dbReference type="EMBL" id="XCN12877.1"/>
    </source>
</evidence>
<name>A0AAU8KD61_9ACTN</name>
<accession>A0AAU8KD61</accession>
<evidence type="ECO:0000259" key="8">
    <source>
        <dbReference type="PROSITE" id="PS50928"/>
    </source>
</evidence>
<keyword evidence="6 7" id="KW-0472">Membrane</keyword>
<evidence type="ECO:0000256" key="1">
    <source>
        <dbReference type="ARBA" id="ARBA00004651"/>
    </source>
</evidence>
<evidence type="ECO:0000256" key="2">
    <source>
        <dbReference type="ARBA" id="ARBA00022448"/>
    </source>
</evidence>
<evidence type="ECO:0000256" key="3">
    <source>
        <dbReference type="ARBA" id="ARBA00022475"/>
    </source>
</evidence>
<evidence type="ECO:0000256" key="7">
    <source>
        <dbReference type="RuleBase" id="RU363032"/>
    </source>
</evidence>
<reference evidence="9" key="1">
    <citation type="submission" date="2023-10" db="EMBL/GenBank/DDBJ databases">
        <title>Complete genome sequence of Streptomyces sp. JL1001.</title>
        <authorList>
            <person name="Jiang L."/>
        </authorList>
    </citation>
    <scope>NUCLEOTIDE SEQUENCE</scope>
    <source>
        <strain evidence="9">JL1001</strain>
    </source>
</reference>
<keyword evidence="4 7" id="KW-0812">Transmembrane</keyword>
<dbReference type="AlphaFoldDB" id="A0AAU8KD61"/>
<feature type="transmembrane region" description="Helical" evidence="7">
    <location>
        <begin position="139"/>
        <end position="165"/>
    </location>
</feature>
<dbReference type="InterPro" id="IPR000515">
    <property type="entry name" value="MetI-like"/>
</dbReference>
<dbReference type="EMBL" id="CP136798">
    <property type="protein sequence ID" value="XCN12877.1"/>
    <property type="molecule type" value="Genomic_DNA"/>
</dbReference>
<dbReference type="PANTHER" id="PTHR43163">
    <property type="entry name" value="DIPEPTIDE TRANSPORT SYSTEM PERMEASE PROTEIN DPPB-RELATED"/>
    <property type="match status" value="1"/>
</dbReference>
<dbReference type="PANTHER" id="PTHR43163:SF3">
    <property type="entry name" value="PEPTIDE ABC TRANSPORTER PERMEASE PROTEIN"/>
    <property type="match status" value="1"/>
</dbReference>
<gene>
    <name evidence="9" type="ORF">R1Y80_04140</name>
</gene>
<keyword evidence="3" id="KW-1003">Cell membrane</keyword>
<proteinExistence type="inferred from homology"/>
<dbReference type="Pfam" id="PF19300">
    <property type="entry name" value="BPD_transp_1_N"/>
    <property type="match status" value="1"/>
</dbReference>
<keyword evidence="2 7" id="KW-0813">Transport</keyword>
<dbReference type="PROSITE" id="PS50928">
    <property type="entry name" value="ABC_TM1"/>
    <property type="match status" value="1"/>
</dbReference>
<dbReference type="InterPro" id="IPR035906">
    <property type="entry name" value="MetI-like_sf"/>
</dbReference>
<feature type="transmembrane region" description="Helical" evidence="7">
    <location>
        <begin position="185"/>
        <end position="205"/>
    </location>
</feature>
<feature type="transmembrane region" description="Helical" evidence="7">
    <location>
        <begin position="247"/>
        <end position="266"/>
    </location>
</feature>
<dbReference type="GO" id="GO:0005886">
    <property type="term" value="C:plasma membrane"/>
    <property type="evidence" value="ECO:0007669"/>
    <property type="project" value="UniProtKB-SubCell"/>
</dbReference>
<comment type="similarity">
    <text evidence="7">Belongs to the binding-protein-dependent transport system permease family.</text>
</comment>
<evidence type="ECO:0000256" key="5">
    <source>
        <dbReference type="ARBA" id="ARBA00022989"/>
    </source>
</evidence>
<dbReference type="GO" id="GO:0055085">
    <property type="term" value="P:transmembrane transport"/>
    <property type="evidence" value="ECO:0007669"/>
    <property type="project" value="InterPro"/>
</dbReference>
<dbReference type="RefSeq" id="WP_354596431.1">
    <property type="nucleotide sequence ID" value="NZ_CP136798.1"/>
</dbReference>
<dbReference type="Pfam" id="PF00528">
    <property type="entry name" value="BPD_transp_1"/>
    <property type="match status" value="1"/>
</dbReference>
<evidence type="ECO:0000256" key="4">
    <source>
        <dbReference type="ARBA" id="ARBA00022692"/>
    </source>
</evidence>
<organism evidence="9">
    <name type="scientific">Streptomyces sp. JL1001</name>
    <dbReference type="NCBI Taxonomy" id="3078227"/>
    <lineage>
        <taxon>Bacteria</taxon>
        <taxon>Bacillati</taxon>
        <taxon>Actinomycetota</taxon>
        <taxon>Actinomycetes</taxon>
        <taxon>Kitasatosporales</taxon>
        <taxon>Streptomycetaceae</taxon>
        <taxon>Streptomyces</taxon>
    </lineage>
</organism>
<dbReference type="Gene3D" id="1.10.3720.10">
    <property type="entry name" value="MetI-like"/>
    <property type="match status" value="1"/>
</dbReference>
<comment type="subcellular location">
    <subcellularLocation>
        <location evidence="1 7">Cell membrane</location>
        <topology evidence="1 7">Multi-pass membrane protein</topology>
    </subcellularLocation>
</comment>
<feature type="transmembrane region" description="Helical" evidence="7">
    <location>
        <begin position="105"/>
        <end position="127"/>
    </location>
</feature>
<evidence type="ECO:0000256" key="6">
    <source>
        <dbReference type="ARBA" id="ARBA00023136"/>
    </source>
</evidence>